<keyword evidence="3" id="KW-0057">Aromatic amino acid biosynthesis</keyword>
<evidence type="ECO:0000256" key="1">
    <source>
        <dbReference type="ARBA" id="ARBA00022676"/>
    </source>
</evidence>
<dbReference type="GO" id="GO:0005829">
    <property type="term" value="C:cytosol"/>
    <property type="evidence" value="ECO:0007669"/>
    <property type="project" value="TreeGrafter"/>
</dbReference>
<dbReference type="InterPro" id="IPR036320">
    <property type="entry name" value="Glycosyl_Trfase_fam3_N_dom_sf"/>
</dbReference>
<dbReference type="Gene3D" id="3.40.1030.10">
    <property type="entry name" value="Nucleoside phosphorylase/phosphoribosyltransferase catalytic domain"/>
    <property type="match status" value="1"/>
</dbReference>
<reference evidence="6 7" key="1">
    <citation type="submission" date="2016-10" db="EMBL/GenBank/DDBJ databases">
        <authorList>
            <person name="de Groot N.N."/>
        </authorList>
    </citation>
    <scope>NUCLEOTIDE SEQUENCE [LARGE SCALE GENOMIC DNA]</scope>
    <source>
        <strain evidence="6 7">DSM 21228</strain>
    </source>
</reference>
<name>A0A1H4C7H8_9GAMM</name>
<dbReference type="GO" id="GO:0000162">
    <property type="term" value="P:L-tryptophan biosynthetic process"/>
    <property type="evidence" value="ECO:0007669"/>
    <property type="project" value="UniProtKB-KW"/>
</dbReference>
<evidence type="ECO:0000259" key="4">
    <source>
        <dbReference type="Pfam" id="PF00591"/>
    </source>
</evidence>
<evidence type="ECO:0000313" key="6">
    <source>
        <dbReference type="EMBL" id="SEA56042.1"/>
    </source>
</evidence>
<sequence length="397" mass="43387">MLPLEGYLETGTRFLNFRDMENATMTDTNTDRNLKLHMRQCIQKVATGPEYSKDLSYEDAYYAMRHILSGEADPVQVAVYFIALRMKRETDEENRGTLQALIDSSVISAANVDEILDVSDPYDGYTRGVPASTFVPVVLAAMGVHAVLHGLEQVGPKFGATHHKVLKAAGLNVNLTPAEAVAQLERIGWTYLDQRQFAPGLHDLIPIRQRMIKRQVLTTVETMLGPIRGRVKTHCMGGYVHKAYPPIYASLARQAGFDSAMFVRGVEGGVIPSLQQAGKLFYYYEKGEEQQRDLDPQNFGLQAEVRAVPLPDDLPAAPMIGDEIATTVDSDALAAKAAEMGMAALSGEKGLMYDSLVYSASICLAHLGRYGSIQEAADAVRAMLDSGKALETLRAAA</sequence>
<proteinExistence type="predicted"/>
<dbReference type="Pfam" id="PF00591">
    <property type="entry name" value="Glycos_transf_3"/>
    <property type="match status" value="1"/>
</dbReference>
<gene>
    <name evidence="6" type="ORF">SAMN05660964_01884</name>
</gene>
<keyword evidence="3" id="KW-0822">Tryptophan biosynthesis</keyword>
<dbReference type="InterPro" id="IPR017459">
    <property type="entry name" value="Glycosyl_Trfase_fam3_N_dom"/>
</dbReference>
<dbReference type="AlphaFoldDB" id="A0A1H4C7H8"/>
<dbReference type="Gene3D" id="1.20.970.10">
    <property type="entry name" value="Transferase, Pyrimidine Nucleoside Phosphorylase, Chain C"/>
    <property type="match status" value="1"/>
</dbReference>
<accession>A0A1H4C7H8</accession>
<dbReference type="SUPFAM" id="SSF47648">
    <property type="entry name" value="Nucleoside phosphorylase/phosphoribosyltransferase N-terminal domain"/>
    <property type="match status" value="1"/>
</dbReference>
<dbReference type="STRING" id="525918.SAMN05660964_01884"/>
<dbReference type="Proteomes" id="UP000199397">
    <property type="component" value="Unassembled WGS sequence"/>
</dbReference>
<evidence type="ECO:0000259" key="5">
    <source>
        <dbReference type="Pfam" id="PF02885"/>
    </source>
</evidence>
<dbReference type="SUPFAM" id="SSF52418">
    <property type="entry name" value="Nucleoside phosphorylase/phosphoribosyltransferase catalytic domain"/>
    <property type="match status" value="1"/>
</dbReference>
<dbReference type="InterPro" id="IPR035902">
    <property type="entry name" value="Nuc_phospho_transferase"/>
</dbReference>
<feature type="domain" description="Glycosyl transferase family 3 N-terminal" evidence="5">
    <location>
        <begin position="40"/>
        <end position="104"/>
    </location>
</feature>
<dbReference type="Pfam" id="PF02885">
    <property type="entry name" value="Glycos_trans_3N"/>
    <property type="match status" value="1"/>
</dbReference>
<evidence type="ECO:0000256" key="3">
    <source>
        <dbReference type="ARBA" id="ARBA00022822"/>
    </source>
</evidence>
<dbReference type="InterPro" id="IPR000312">
    <property type="entry name" value="Glycosyl_Trfase_fam3"/>
</dbReference>
<dbReference type="PANTHER" id="PTHR43285:SF2">
    <property type="entry name" value="ANTHRANILATE PHOSPHORIBOSYLTRANSFERASE"/>
    <property type="match status" value="1"/>
</dbReference>
<dbReference type="EMBL" id="FNQP01000009">
    <property type="protein sequence ID" value="SEA56042.1"/>
    <property type="molecule type" value="Genomic_DNA"/>
</dbReference>
<dbReference type="PANTHER" id="PTHR43285">
    <property type="entry name" value="ANTHRANILATE PHOSPHORIBOSYLTRANSFERASE"/>
    <property type="match status" value="1"/>
</dbReference>
<dbReference type="GO" id="GO:0004048">
    <property type="term" value="F:anthranilate phosphoribosyltransferase activity"/>
    <property type="evidence" value="ECO:0007669"/>
    <property type="project" value="InterPro"/>
</dbReference>
<evidence type="ECO:0000313" key="7">
    <source>
        <dbReference type="Proteomes" id="UP000199397"/>
    </source>
</evidence>
<keyword evidence="1 6" id="KW-0328">Glycosyltransferase</keyword>
<organism evidence="6 7">
    <name type="scientific">Thiothrix caldifontis</name>
    <dbReference type="NCBI Taxonomy" id="525918"/>
    <lineage>
        <taxon>Bacteria</taxon>
        <taxon>Pseudomonadati</taxon>
        <taxon>Pseudomonadota</taxon>
        <taxon>Gammaproteobacteria</taxon>
        <taxon>Thiotrichales</taxon>
        <taxon>Thiotrichaceae</taxon>
        <taxon>Thiothrix</taxon>
    </lineage>
</organism>
<protein>
    <submittedName>
        <fullName evidence="6">Anthranilate phosphoribosyltransferase</fullName>
    </submittedName>
</protein>
<evidence type="ECO:0000256" key="2">
    <source>
        <dbReference type="ARBA" id="ARBA00022679"/>
    </source>
</evidence>
<keyword evidence="7" id="KW-1185">Reference proteome</keyword>
<keyword evidence="3" id="KW-0028">Amino-acid biosynthesis</keyword>
<feature type="domain" description="Glycosyl transferase family 3" evidence="4">
    <location>
        <begin position="132"/>
        <end position="307"/>
    </location>
</feature>
<keyword evidence="2 6" id="KW-0808">Transferase</keyword>
<dbReference type="InterPro" id="IPR005940">
    <property type="entry name" value="Anthranilate_Pribosyl_Tfrase"/>
</dbReference>